<accession>A0A7W5AUT0</accession>
<keyword evidence="2" id="KW-1185">Reference proteome</keyword>
<evidence type="ECO:0008006" key="3">
    <source>
        <dbReference type="Google" id="ProtNLM"/>
    </source>
</evidence>
<reference evidence="1 2" key="1">
    <citation type="submission" date="2020-08" db="EMBL/GenBank/DDBJ databases">
        <title>Genomic Encyclopedia of Type Strains, Phase III (KMG-III): the genomes of soil and plant-associated and newly described type strains.</title>
        <authorList>
            <person name="Whitman W."/>
        </authorList>
    </citation>
    <scope>NUCLEOTIDE SEQUENCE [LARGE SCALE GENOMIC DNA]</scope>
    <source>
        <strain evidence="1 2">CECT 5862</strain>
    </source>
</reference>
<sequence length="530" mass="58671">MKKNFFTGPISRREALIGLGIAGIGAFTMLPFKNEHAEANTLNPYSPLGILFDEIRGKYKNDTEALQAALYIVNEKGNGTIILGAGKTYKIEKGISIHADKVNLVCYNGTATLDFSSVTSSPAIKLIGSSSKNNSPRNNMHRIEGVIIKGANRSGVVGVDFSSQTSYTSFYSMDRFSIVDFVVCLKIGSNSWGNQFTNGSITTSNGTCVLVPGDGENYGERLTFQNVTFYNSKEAVNAQSGSASIYFINCSFDYCFRFFKIKSGAIMVQSSHLETGKEKADQSPLIEISGDGGSLHISNSVMRIYGEWTRNYLGVVEGNTENSVNFGGLYLNNCHLDIHDNNYKKEALISGNGRVVASGLSAYYNGLKTPIAKQINLLSISGSERDLSEWTTDRHVGYLPATLDTDNKRSGKPSILLSSSTEGQKRNMKFRFMSDPSKKPLISFNLKTEFFNKDEFYIKFRCLNMNGEILATDSSEKYNESHDWEIIKYQPRITVVPSGTTYMEIEFATMESGWSLKTKVWINDLLINLV</sequence>
<dbReference type="PROSITE" id="PS51318">
    <property type="entry name" value="TAT"/>
    <property type="match status" value="1"/>
</dbReference>
<name>A0A7W5AUT0_9BACL</name>
<dbReference type="Proteomes" id="UP000570361">
    <property type="component" value="Unassembled WGS sequence"/>
</dbReference>
<dbReference type="InterPro" id="IPR011050">
    <property type="entry name" value="Pectin_lyase_fold/virulence"/>
</dbReference>
<proteinExistence type="predicted"/>
<dbReference type="EMBL" id="JACHXK010000001">
    <property type="protein sequence ID" value="MBB3108561.1"/>
    <property type="molecule type" value="Genomic_DNA"/>
</dbReference>
<organism evidence="1 2">
    <name type="scientific">Paenibacillus phyllosphaerae</name>
    <dbReference type="NCBI Taxonomy" id="274593"/>
    <lineage>
        <taxon>Bacteria</taxon>
        <taxon>Bacillati</taxon>
        <taxon>Bacillota</taxon>
        <taxon>Bacilli</taxon>
        <taxon>Bacillales</taxon>
        <taxon>Paenibacillaceae</taxon>
        <taxon>Paenibacillus</taxon>
    </lineage>
</organism>
<gene>
    <name evidence="1" type="ORF">FHS18_000589</name>
</gene>
<dbReference type="AlphaFoldDB" id="A0A7W5AUT0"/>
<dbReference type="RefSeq" id="WP_183596752.1">
    <property type="nucleotide sequence ID" value="NZ_JACHXK010000001.1"/>
</dbReference>
<evidence type="ECO:0000313" key="1">
    <source>
        <dbReference type="EMBL" id="MBB3108561.1"/>
    </source>
</evidence>
<protein>
    <recommendedName>
        <fullName evidence="3">Pectate lyase superfamily protein domain-containing protein</fullName>
    </recommendedName>
</protein>
<dbReference type="SUPFAM" id="SSF51126">
    <property type="entry name" value="Pectin lyase-like"/>
    <property type="match status" value="1"/>
</dbReference>
<comment type="caution">
    <text evidence="1">The sequence shown here is derived from an EMBL/GenBank/DDBJ whole genome shotgun (WGS) entry which is preliminary data.</text>
</comment>
<dbReference type="InterPro" id="IPR006311">
    <property type="entry name" value="TAT_signal"/>
</dbReference>
<evidence type="ECO:0000313" key="2">
    <source>
        <dbReference type="Proteomes" id="UP000570361"/>
    </source>
</evidence>